<dbReference type="Proteomes" id="UP000199322">
    <property type="component" value="Unassembled WGS sequence"/>
</dbReference>
<organism evidence="2 3">
    <name type="scientific">Geotoga petraea</name>
    <dbReference type="NCBI Taxonomy" id="28234"/>
    <lineage>
        <taxon>Bacteria</taxon>
        <taxon>Thermotogati</taxon>
        <taxon>Thermotogota</taxon>
        <taxon>Thermotogae</taxon>
        <taxon>Petrotogales</taxon>
        <taxon>Petrotogaceae</taxon>
        <taxon>Geotoga</taxon>
    </lineage>
</organism>
<feature type="domain" description="ATPase AAA-type core" evidence="1">
    <location>
        <begin position="45"/>
        <end position="359"/>
    </location>
</feature>
<evidence type="ECO:0000313" key="2">
    <source>
        <dbReference type="EMBL" id="SDC80381.1"/>
    </source>
</evidence>
<keyword evidence="3" id="KW-1185">Reference proteome</keyword>
<dbReference type="STRING" id="28234.SAMN04488588_1834"/>
<dbReference type="PANTHER" id="PTHR40396:SF1">
    <property type="entry name" value="ATPASE AAA-TYPE CORE DOMAIN-CONTAINING PROTEIN"/>
    <property type="match status" value="1"/>
</dbReference>
<gene>
    <name evidence="2" type="ORF">SAMN04488588_1834</name>
</gene>
<dbReference type="RefSeq" id="WP_091405089.1">
    <property type="nucleotide sequence ID" value="NZ_FMYV01000008.1"/>
</dbReference>
<dbReference type="Pfam" id="PF13304">
    <property type="entry name" value="AAA_21"/>
    <property type="match status" value="1"/>
</dbReference>
<dbReference type="EMBL" id="FMYV01000008">
    <property type="protein sequence ID" value="SDC80381.1"/>
    <property type="molecule type" value="Genomic_DNA"/>
</dbReference>
<dbReference type="GO" id="GO:0005524">
    <property type="term" value="F:ATP binding"/>
    <property type="evidence" value="ECO:0007669"/>
    <property type="project" value="InterPro"/>
</dbReference>
<dbReference type="PANTHER" id="PTHR40396">
    <property type="entry name" value="ATPASE-LIKE PROTEIN"/>
    <property type="match status" value="1"/>
</dbReference>
<dbReference type="AlphaFoldDB" id="A0A1G6PK69"/>
<evidence type="ECO:0000259" key="1">
    <source>
        <dbReference type="Pfam" id="PF13304"/>
    </source>
</evidence>
<protein>
    <recommendedName>
        <fullName evidence="1">ATPase AAA-type core domain-containing protein</fullName>
    </recommendedName>
</protein>
<proteinExistence type="predicted"/>
<dbReference type="Gene3D" id="3.40.50.300">
    <property type="entry name" value="P-loop containing nucleotide triphosphate hydrolases"/>
    <property type="match status" value="1"/>
</dbReference>
<dbReference type="SUPFAM" id="SSF52540">
    <property type="entry name" value="P-loop containing nucleoside triphosphate hydrolases"/>
    <property type="match status" value="1"/>
</dbReference>
<name>A0A1G6PK69_9BACT</name>
<sequence>MIIDYKVTNFRSFKNETTYSLKAGAEKTHNENLIRKKGLRILPCSVIYGANASGKSNLIMSLSIMRDIILNGNLNTGSYESKTIELFPFAYQEEENPIKFEINFINQNKNYKYSFSIKTKFLSKEKEIFSEKLDIIDSKKNEINIFKREKNKVIINTNQRALRKIKMKKDFLTKIQQQLNSNLDKETLFLTGGFKNIISNKITDTIIDFFKNKLIVVSDFTIKKASLKFQQNEIKKDNVFIWNKILDGFFKSSDFGPQKVAFHKRKKLEENQDESEFQLVSIYNNTVIPAELMESRGTLKLIDFALMFEQLFQKGGTLVIDEFDSAIHPELIKGIISLFNNQNINKIGAQLVFTTHNPIYLNNKIFRRDQINFVEKDTDTYESIIYRLSDFGSEEVRNDHNYLINYFKGNYGALPYVDFTKFINLQESEKKND</sequence>
<dbReference type="InterPro" id="IPR003959">
    <property type="entry name" value="ATPase_AAA_core"/>
</dbReference>
<evidence type="ECO:0000313" key="3">
    <source>
        <dbReference type="Proteomes" id="UP000199322"/>
    </source>
</evidence>
<reference evidence="2 3" key="1">
    <citation type="submission" date="2016-10" db="EMBL/GenBank/DDBJ databases">
        <authorList>
            <person name="de Groot N.N."/>
        </authorList>
    </citation>
    <scope>NUCLEOTIDE SEQUENCE [LARGE SCALE GENOMIC DNA]</scope>
    <source>
        <strain evidence="2 3">WG14</strain>
    </source>
</reference>
<dbReference type="InterPro" id="IPR027417">
    <property type="entry name" value="P-loop_NTPase"/>
</dbReference>
<accession>A0A1G6PK69</accession>
<dbReference type="GO" id="GO:0016887">
    <property type="term" value="F:ATP hydrolysis activity"/>
    <property type="evidence" value="ECO:0007669"/>
    <property type="project" value="InterPro"/>
</dbReference>